<feature type="domain" description="Molybdopterin cofactor biosynthesis MoaD-related C-terminal" evidence="1">
    <location>
        <begin position="109"/>
        <end position="185"/>
    </location>
</feature>
<dbReference type="SUPFAM" id="SSF54285">
    <property type="entry name" value="MoaD/ThiS"/>
    <property type="match status" value="1"/>
</dbReference>
<keyword evidence="3" id="KW-1185">Reference proteome</keyword>
<dbReference type="Gene3D" id="3.30.1370.80">
    <property type="entry name" value="Molybdopterin cofactor biosynthesis MoaD-related, C-terminal domain"/>
    <property type="match status" value="1"/>
</dbReference>
<accession>A0ABN4ILT6</accession>
<protein>
    <submittedName>
        <fullName evidence="2">Molybdenum cofactor biosynthesis protein MoaD</fullName>
    </submittedName>
</protein>
<gene>
    <name evidence="2" type="ORF">TO73_2131</name>
</gene>
<proteinExistence type="predicted"/>
<dbReference type="PANTHER" id="PTHR38031">
    <property type="entry name" value="SULFUR CARRIER PROTEIN SLR0821-RELATED"/>
    <property type="match status" value="1"/>
</dbReference>
<dbReference type="NCBIfam" id="TIGR01687">
    <property type="entry name" value="moaD_arch"/>
    <property type="match status" value="1"/>
</dbReference>
<dbReference type="InterPro" id="IPR015272">
    <property type="entry name" value="MoadD_C"/>
</dbReference>
<dbReference type="EMBL" id="CP010822">
    <property type="protein sequence ID" value="ALJ91941.1"/>
    <property type="molecule type" value="Genomic_DNA"/>
</dbReference>
<dbReference type="SUPFAM" id="SSF103239">
    <property type="entry name" value="MoaD-related protein, C-terminal domain"/>
    <property type="match status" value="1"/>
</dbReference>
<dbReference type="InterPro" id="IPR054834">
    <property type="entry name" value="SAMP1_3"/>
</dbReference>
<dbReference type="PANTHER" id="PTHR38031:SF1">
    <property type="entry name" value="SULFUR CARRIER PROTEIN CYSO"/>
    <property type="match status" value="1"/>
</dbReference>
<evidence type="ECO:0000313" key="3">
    <source>
        <dbReference type="Proteomes" id="UP000058660"/>
    </source>
</evidence>
<dbReference type="InterPro" id="IPR052045">
    <property type="entry name" value="Sulfur_Carrier/Prot_Modifier"/>
</dbReference>
<dbReference type="InterPro" id="IPR016155">
    <property type="entry name" value="Mopterin_synth/thiamin_S_b"/>
</dbReference>
<dbReference type="InterPro" id="IPR012675">
    <property type="entry name" value="Beta-grasp_dom_sf"/>
</dbReference>
<evidence type="ECO:0000259" key="1">
    <source>
        <dbReference type="Pfam" id="PF09189"/>
    </source>
</evidence>
<dbReference type="InterPro" id="IPR036473">
    <property type="entry name" value="Mopterin_CF_MoaD-rel_C_sf"/>
</dbReference>
<reference evidence="3" key="1">
    <citation type="journal article" date="2015" name="PLoS ONE">
        <title>Complete Genome Sequence of Thermus aquaticus Y51MC23.</title>
        <authorList>
            <person name="Brumm P.J."/>
            <person name="Monsma S."/>
            <person name="Keough B."/>
            <person name="Jasinovica S."/>
            <person name="Ferguson E."/>
            <person name="Schoenfeld T."/>
            <person name="Lodes M."/>
            <person name="Mead D.A."/>
        </authorList>
    </citation>
    <scope>NUCLEOTIDE SEQUENCE [LARGE SCALE GENOMIC DNA]</scope>
    <source>
        <strain evidence="3">BAA-2747 / Y51MC23</strain>
    </source>
</reference>
<sequence>MGPGALGPRVPYTFPMPKVNLYATFRDLTGASQVEVRGRTVGEALKDLVARYPALGAELFEGEELLERVSVFLEGRDVRYLEGLATPLEEGATLDLFPPVAGGGSLGGEFGALPPWLFEAYLCSWGGEKEAEGVFRLPGARVRFAEAPPLEVGSLRIPRLRVEVEGEAAEAWWGRIALAASRGGG</sequence>
<dbReference type="Proteomes" id="UP000058660">
    <property type="component" value="Chromosome"/>
</dbReference>
<dbReference type="InterPro" id="IPR003749">
    <property type="entry name" value="ThiS/MoaD-like"/>
</dbReference>
<dbReference type="Pfam" id="PF09189">
    <property type="entry name" value="MoaD_arch"/>
    <property type="match status" value="1"/>
</dbReference>
<organism evidence="2 3">
    <name type="scientific">Thermus aquaticus (strain ATCC BAA-2747 / Y51MC23)</name>
    <dbReference type="NCBI Taxonomy" id="498848"/>
    <lineage>
        <taxon>Bacteria</taxon>
        <taxon>Thermotogati</taxon>
        <taxon>Deinococcota</taxon>
        <taxon>Deinococci</taxon>
        <taxon>Thermales</taxon>
        <taxon>Thermaceae</taxon>
        <taxon>Thermus</taxon>
    </lineage>
</organism>
<dbReference type="Pfam" id="PF02597">
    <property type="entry name" value="ThiS"/>
    <property type="match status" value="1"/>
</dbReference>
<dbReference type="Gene3D" id="3.10.20.30">
    <property type="match status" value="1"/>
</dbReference>
<name>A0ABN4ILT6_THEA5</name>
<dbReference type="InterPro" id="IPR010038">
    <property type="entry name" value="MoaD_arc-typ"/>
</dbReference>
<dbReference type="CDD" id="cd17505">
    <property type="entry name" value="Ubl_SAMP1_like"/>
    <property type="match status" value="1"/>
</dbReference>
<dbReference type="NCBIfam" id="NF041918">
    <property type="entry name" value="SAMP1"/>
    <property type="match status" value="1"/>
</dbReference>
<evidence type="ECO:0000313" key="2">
    <source>
        <dbReference type="EMBL" id="ALJ91941.1"/>
    </source>
</evidence>